<feature type="domain" description="Tyr recombinase" evidence="2">
    <location>
        <begin position="1"/>
        <end position="144"/>
    </location>
</feature>
<name>A0ABS8UEW4_9GAMM</name>
<keyword evidence="4" id="KW-1185">Reference proteome</keyword>
<accession>A0ABS8UEW4</accession>
<evidence type="ECO:0000313" key="4">
    <source>
        <dbReference type="Proteomes" id="UP001430360"/>
    </source>
</evidence>
<evidence type="ECO:0000256" key="1">
    <source>
        <dbReference type="ARBA" id="ARBA00023172"/>
    </source>
</evidence>
<dbReference type="PROSITE" id="PS51898">
    <property type="entry name" value="TYR_RECOMBINASE"/>
    <property type="match status" value="1"/>
</dbReference>
<sequence length="176" mass="19799">MTEEEDLDGKSRQRFKGASSIRKVPIAQPLLDAGFLDFIEDIRECGHPRLFPNLSAGINRTTGVSNDCYSMSFIGQYSRYLKTLGFAKGVAFHAFRHTLATRLVERGATLPDVALISGHSEGSGYKQLKQYVHVRPVVLREKQAATLDLFNPRVVFPRYERGQFKHRLGVGAKKYP</sequence>
<dbReference type="EMBL" id="JAJQKU010000004">
    <property type="protein sequence ID" value="MCD9098040.1"/>
    <property type="molecule type" value="Genomic_DNA"/>
</dbReference>
<reference evidence="3" key="2">
    <citation type="journal article" date="2022" name="Syst. Appl. Microbiol.">
        <title>Physiological and genomic characterisation of Luteimonas fraxinea sp. nov., a bacterial species associated with trees tolerant to ash dieback.</title>
        <authorList>
            <person name="Ulrich K."/>
            <person name="Becker R."/>
            <person name="Behrendt U."/>
            <person name="Kube M."/>
            <person name="Schneck V."/>
            <person name="Ulrich A."/>
        </authorList>
    </citation>
    <scope>NUCLEOTIDE SEQUENCE</scope>
    <source>
        <strain evidence="3">A1P009</strain>
    </source>
</reference>
<dbReference type="InterPro" id="IPR011010">
    <property type="entry name" value="DNA_brk_join_enz"/>
</dbReference>
<dbReference type="SUPFAM" id="SSF56349">
    <property type="entry name" value="DNA breaking-rejoining enzymes"/>
    <property type="match status" value="1"/>
</dbReference>
<dbReference type="Gene3D" id="1.10.443.10">
    <property type="entry name" value="Intergrase catalytic core"/>
    <property type="match status" value="1"/>
</dbReference>
<comment type="caution">
    <text evidence="3">The sequence shown here is derived from an EMBL/GenBank/DDBJ whole genome shotgun (WGS) entry which is preliminary data.</text>
</comment>
<evidence type="ECO:0000259" key="2">
    <source>
        <dbReference type="PROSITE" id="PS51898"/>
    </source>
</evidence>
<reference evidence="3" key="1">
    <citation type="submission" date="2021-12" db="EMBL/GenBank/DDBJ databases">
        <authorList>
            <person name="Ulrich A."/>
        </authorList>
    </citation>
    <scope>NUCLEOTIDE SEQUENCE</scope>
    <source>
        <strain evidence="3">A1P009</strain>
    </source>
</reference>
<dbReference type="InterPro" id="IPR002104">
    <property type="entry name" value="Integrase_catalytic"/>
</dbReference>
<protein>
    <submittedName>
        <fullName evidence="3">Tyrosine-type recombinase/integrase</fullName>
    </submittedName>
</protein>
<dbReference type="Pfam" id="PF00589">
    <property type="entry name" value="Phage_integrase"/>
    <property type="match status" value="1"/>
</dbReference>
<dbReference type="RefSeq" id="WP_232137201.1">
    <property type="nucleotide sequence ID" value="NZ_CP089507.1"/>
</dbReference>
<organism evidence="3 4">
    <name type="scientific">Luteimonas fraxinea</name>
    <dbReference type="NCBI Taxonomy" id="2901869"/>
    <lineage>
        <taxon>Bacteria</taxon>
        <taxon>Pseudomonadati</taxon>
        <taxon>Pseudomonadota</taxon>
        <taxon>Gammaproteobacteria</taxon>
        <taxon>Lysobacterales</taxon>
        <taxon>Lysobacteraceae</taxon>
        <taxon>Luteimonas</taxon>
    </lineage>
</organism>
<evidence type="ECO:0000313" key="3">
    <source>
        <dbReference type="EMBL" id="MCD9098040.1"/>
    </source>
</evidence>
<dbReference type="Proteomes" id="UP001430360">
    <property type="component" value="Unassembled WGS sequence"/>
</dbReference>
<gene>
    <name evidence="3" type="ORF">LTT95_13935</name>
</gene>
<dbReference type="InterPro" id="IPR013762">
    <property type="entry name" value="Integrase-like_cat_sf"/>
</dbReference>
<proteinExistence type="predicted"/>
<keyword evidence="1" id="KW-0233">DNA recombination</keyword>